<sequence length="63" mass="7044">MGRLKDKGKIITDVTNGQGTAKPRLFTNEGTNLVVTDIQEELLAKKTEVIDKMHTFLLCLTVR</sequence>
<gene>
    <name evidence="1" type="ORF">FG383_08010</name>
</gene>
<reference evidence="1 2" key="1">
    <citation type="submission" date="2019-05" db="EMBL/GenBank/DDBJ databases">
        <title>Psychrobacillus vulpis sp. nov., a new species isolated from feces of a red fox that inhabits in The Tablas de Daimiel Natural Park, Albacete, Spain.</title>
        <authorList>
            <person name="Rodriguez M."/>
            <person name="Reina J.C."/>
            <person name="Bejar V."/>
            <person name="Llamas I."/>
        </authorList>
    </citation>
    <scope>NUCLEOTIDE SEQUENCE [LARGE SCALE GENOMIC DNA]</scope>
    <source>
        <strain evidence="1 2">NHI-2</strain>
    </source>
</reference>
<dbReference type="EMBL" id="VDGG01000014">
    <property type="protein sequence ID" value="TQR15541.1"/>
    <property type="molecule type" value="Genomic_DNA"/>
</dbReference>
<dbReference type="SUPFAM" id="SSF51735">
    <property type="entry name" value="NAD(P)-binding Rossmann-fold domains"/>
    <property type="match status" value="1"/>
</dbReference>
<organism evidence="1 2">
    <name type="scientific">Psychrobacillus soli</name>
    <dbReference type="NCBI Taxonomy" id="1543965"/>
    <lineage>
        <taxon>Bacteria</taxon>
        <taxon>Bacillati</taxon>
        <taxon>Bacillota</taxon>
        <taxon>Bacilli</taxon>
        <taxon>Bacillales</taxon>
        <taxon>Bacillaceae</taxon>
        <taxon>Psychrobacillus</taxon>
    </lineage>
</organism>
<dbReference type="RefSeq" id="WP_142606700.1">
    <property type="nucleotide sequence ID" value="NZ_VDGG01000014.1"/>
</dbReference>
<evidence type="ECO:0000313" key="1">
    <source>
        <dbReference type="EMBL" id="TQR15541.1"/>
    </source>
</evidence>
<dbReference type="AlphaFoldDB" id="A0A544TDN0"/>
<dbReference type="Proteomes" id="UP000318937">
    <property type="component" value="Unassembled WGS sequence"/>
</dbReference>
<comment type="caution">
    <text evidence="1">The sequence shown here is derived from an EMBL/GenBank/DDBJ whole genome shotgun (WGS) entry which is preliminary data.</text>
</comment>
<proteinExistence type="predicted"/>
<protein>
    <submittedName>
        <fullName evidence="1">Uncharacterized protein</fullName>
    </submittedName>
</protein>
<dbReference type="InterPro" id="IPR036291">
    <property type="entry name" value="NAD(P)-bd_dom_sf"/>
</dbReference>
<name>A0A544TDN0_9BACI</name>
<keyword evidence="2" id="KW-1185">Reference proteome</keyword>
<evidence type="ECO:0000313" key="2">
    <source>
        <dbReference type="Proteomes" id="UP000318937"/>
    </source>
</evidence>
<accession>A0A544TDN0</accession>